<protein>
    <submittedName>
        <fullName evidence="4">CsbD family protein</fullName>
    </submittedName>
</protein>
<evidence type="ECO:0000256" key="2">
    <source>
        <dbReference type="SAM" id="MobiDB-lite"/>
    </source>
</evidence>
<dbReference type="OrthoDB" id="2143260at2"/>
<sequence length="56" mass="6136">MSGEDKTQNKVDEIQGRAKQQVGSVTGDEDLQREGKADESKANLKQAGEKLKDAFK</sequence>
<accession>A0A3A3YQ96</accession>
<comment type="similarity">
    <text evidence="1">Belongs to the UPF0337 (CsbD) family.</text>
</comment>
<gene>
    <name evidence="4" type="ORF">D5H78_16365</name>
</gene>
<dbReference type="Pfam" id="PF05532">
    <property type="entry name" value="CsbD"/>
    <property type="match status" value="1"/>
</dbReference>
<dbReference type="EMBL" id="QZEZ01000009">
    <property type="protein sequence ID" value="RJK93403.1"/>
    <property type="molecule type" value="Genomic_DNA"/>
</dbReference>
<organism evidence="4 5">
    <name type="scientific">Vallicoccus soli</name>
    <dbReference type="NCBI Taxonomy" id="2339232"/>
    <lineage>
        <taxon>Bacteria</taxon>
        <taxon>Bacillati</taxon>
        <taxon>Actinomycetota</taxon>
        <taxon>Actinomycetes</taxon>
        <taxon>Motilibacterales</taxon>
        <taxon>Vallicoccaceae</taxon>
        <taxon>Vallicoccus</taxon>
    </lineage>
</organism>
<dbReference type="Gene3D" id="1.10.1470.10">
    <property type="entry name" value="YjbJ"/>
    <property type="match status" value="1"/>
</dbReference>
<evidence type="ECO:0000313" key="5">
    <source>
        <dbReference type="Proteomes" id="UP000265614"/>
    </source>
</evidence>
<dbReference type="InterPro" id="IPR008462">
    <property type="entry name" value="CsbD"/>
</dbReference>
<evidence type="ECO:0000259" key="3">
    <source>
        <dbReference type="Pfam" id="PF05532"/>
    </source>
</evidence>
<dbReference type="Proteomes" id="UP000265614">
    <property type="component" value="Unassembled WGS sequence"/>
</dbReference>
<dbReference type="RefSeq" id="WP_119951589.1">
    <property type="nucleotide sequence ID" value="NZ_QZEZ01000009.1"/>
</dbReference>
<evidence type="ECO:0000256" key="1">
    <source>
        <dbReference type="ARBA" id="ARBA00009129"/>
    </source>
</evidence>
<feature type="domain" description="CsbD-like" evidence="3">
    <location>
        <begin position="5"/>
        <end position="56"/>
    </location>
</feature>
<reference evidence="4 5" key="1">
    <citation type="submission" date="2018-09" db="EMBL/GenBank/DDBJ databases">
        <title>YIM 75000 draft genome.</title>
        <authorList>
            <person name="Tang S."/>
            <person name="Feng Y."/>
        </authorList>
    </citation>
    <scope>NUCLEOTIDE SEQUENCE [LARGE SCALE GENOMIC DNA]</scope>
    <source>
        <strain evidence="4 5">YIM 75000</strain>
    </source>
</reference>
<feature type="compositionally biased region" description="Basic and acidic residues" evidence="2">
    <location>
        <begin position="1"/>
        <end position="16"/>
    </location>
</feature>
<feature type="compositionally biased region" description="Basic and acidic residues" evidence="2">
    <location>
        <begin position="30"/>
        <end position="56"/>
    </location>
</feature>
<keyword evidence="5" id="KW-1185">Reference proteome</keyword>
<proteinExistence type="inferred from homology"/>
<evidence type="ECO:0000313" key="4">
    <source>
        <dbReference type="EMBL" id="RJK93403.1"/>
    </source>
</evidence>
<name>A0A3A3YQ96_9ACTN</name>
<feature type="region of interest" description="Disordered" evidence="2">
    <location>
        <begin position="1"/>
        <end position="56"/>
    </location>
</feature>
<dbReference type="InterPro" id="IPR036629">
    <property type="entry name" value="YjbJ_sf"/>
</dbReference>
<comment type="caution">
    <text evidence="4">The sequence shown here is derived from an EMBL/GenBank/DDBJ whole genome shotgun (WGS) entry which is preliminary data.</text>
</comment>
<dbReference type="AlphaFoldDB" id="A0A3A3YQ96"/>
<dbReference type="SUPFAM" id="SSF69047">
    <property type="entry name" value="Hypothetical protein YjbJ"/>
    <property type="match status" value="1"/>
</dbReference>